<dbReference type="Proteomes" id="UP001345963">
    <property type="component" value="Unassembled WGS sequence"/>
</dbReference>
<sequence>MKHHSDSNRRGQSSNHASAGVTVDSHMGVEVSRQKNRVSGRGTMQHQGRQEGRVLCTTTRPIGQNDSQRPVPDLKAQGCDPFIHRGKPQHETAELGGNKQTHLPDPLCTSPLWFPQQDLGPLQDGLMPLIHAWPFRVNARHSRVGN</sequence>
<evidence type="ECO:0000256" key="1">
    <source>
        <dbReference type="SAM" id="MobiDB-lite"/>
    </source>
</evidence>
<dbReference type="EMBL" id="JAHUTI010006457">
    <property type="protein sequence ID" value="MED6234322.1"/>
    <property type="molecule type" value="Genomic_DNA"/>
</dbReference>
<gene>
    <name evidence="2" type="ORF">ATANTOWER_026894</name>
</gene>
<name>A0ABU7A872_9TELE</name>
<feature type="region of interest" description="Disordered" evidence="1">
    <location>
        <begin position="1"/>
        <end position="103"/>
    </location>
</feature>
<organism evidence="2 3">
    <name type="scientific">Ataeniobius toweri</name>
    <dbReference type="NCBI Taxonomy" id="208326"/>
    <lineage>
        <taxon>Eukaryota</taxon>
        <taxon>Metazoa</taxon>
        <taxon>Chordata</taxon>
        <taxon>Craniata</taxon>
        <taxon>Vertebrata</taxon>
        <taxon>Euteleostomi</taxon>
        <taxon>Actinopterygii</taxon>
        <taxon>Neopterygii</taxon>
        <taxon>Teleostei</taxon>
        <taxon>Neoteleostei</taxon>
        <taxon>Acanthomorphata</taxon>
        <taxon>Ovalentaria</taxon>
        <taxon>Atherinomorphae</taxon>
        <taxon>Cyprinodontiformes</taxon>
        <taxon>Goodeidae</taxon>
        <taxon>Ataeniobius</taxon>
    </lineage>
</organism>
<keyword evidence="3" id="KW-1185">Reference proteome</keyword>
<evidence type="ECO:0000313" key="3">
    <source>
        <dbReference type="Proteomes" id="UP001345963"/>
    </source>
</evidence>
<protein>
    <submittedName>
        <fullName evidence="2">Uncharacterized protein</fullName>
    </submittedName>
</protein>
<feature type="compositionally biased region" description="Polar residues" evidence="1">
    <location>
        <begin position="56"/>
        <end position="68"/>
    </location>
</feature>
<evidence type="ECO:0000313" key="2">
    <source>
        <dbReference type="EMBL" id="MED6234322.1"/>
    </source>
</evidence>
<reference evidence="2 3" key="1">
    <citation type="submission" date="2021-07" db="EMBL/GenBank/DDBJ databases">
        <authorList>
            <person name="Palmer J.M."/>
        </authorList>
    </citation>
    <scope>NUCLEOTIDE SEQUENCE [LARGE SCALE GENOMIC DNA]</scope>
    <source>
        <strain evidence="2 3">AT_MEX2019</strain>
        <tissue evidence="2">Muscle</tissue>
    </source>
</reference>
<comment type="caution">
    <text evidence="2">The sequence shown here is derived from an EMBL/GenBank/DDBJ whole genome shotgun (WGS) entry which is preliminary data.</text>
</comment>
<proteinExistence type="predicted"/>
<accession>A0ABU7A872</accession>